<dbReference type="SUPFAM" id="SSF159042">
    <property type="entry name" value="Plus3-like"/>
    <property type="match status" value="1"/>
</dbReference>
<name>A0AAV5GJ08_9BASI</name>
<dbReference type="PROSITE" id="PS51360">
    <property type="entry name" value="PLUS3"/>
    <property type="match status" value="1"/>
</dbReference>
<feature type="region of interest" description="Disordered" evidence="5">
    <location>
        <begin position="425"/>
        <end position="532"/>
    </location>
</feature>
<dbReference type="GO" id="GO:1990269">
    <property type="term" value="F:RNA polymerase II C-terminal domain phosphoserine binding"/>
    <property type="evidence" value="ECO:0007669"/>
    <property type="project" value="TreeGrafter"/>
</dbReference>
<dbReference type="GO" id="GO:0016593">
    <property type="term" value="C:Cdc73/Paf1 complex"/>
    <property type="evidence" value="ECO:0007669"/>
    <property type="project" value="TreeGrafter"/>
</dbReference>
<dbReference type="PANTHER" id="PTHR13115:SF8">
    <property type="entry name" value="RNA POLYMERASE-ASSOCIATED PROTEIN RTF1 HOMOLOG"/>
    <property type="match status" value="1"/>
</dbReference>
<keyword evidence="4" id="KW-0539">Nucleus</keyword>
<reference evidence="7 8" key="1">
    <citation type="submission" date="2021-12" db="EMBL/GenBank/DDBJ databases">
        <title>High titer production of polyol ester of fatty acids by Rhodotorula paludigena BS15 towards product separation-free biomass refinery.</title>
        <authorList>
            <person name="Mano J."/>
            <person name="Ono H."/>
            <person name="Tanaka T."/>
            <person name="Naito K."/>
            <person name="Sushida H."/>
            <person name="Ike M."/>
            <person name="Tokuyasu K."/>
            <person name="Kitaoka M."/>
        </authorList>
    </citation>
    <scope>NUCLEOTIDE SEQUENCE [LARGE SCALE GENOMIC DNA]</scope>
    <source>
        <strain evidence="7 8">BS15</strain>
    </source>
</reference>
<dbReference type="Gene3D" id="3.90.70.200">
    <property type="entry name" value="Plus-3 domain"/>
    <property type="match status" value="1"/>
</dbReference>
<evidence type="ECO:0000313" key="8">
    <source>
        <dbReference type="Proteomes" id="UP001342314"/>
    </source>
</evidence>
<evidence type="ECO:0000256" key="4">
    <source>
        <dbReference type="ARBA" id="ARBA00023242"/>
    </source>
</evidence>
<feature type="domain" description="Plus3" evidence="6">
    <location>
        <begin position="240"/>
        <end position="371"/>
    </location>
</feature>
<dbReference type="Proteomes" id="UP001342314">
    <property type="component" value="Unassembled WGS sequence"/>
</dbReference>
<accession>A0AAV5GJ08</accession>
<feature type="compositionally biased region" description="Basic and acidic residues" evidence="5">
    <location>
        <begin position="109"/>
        <end position="121"/>
    </location>
</feature>
<evidence type="ECO:0000259" key="6">
    <source>
        <dbReference type="PROSITE" id="PS51360"/>
    </source>
</evidence>
<dbReference type="PANTHER" id="PTHR13115">
    <property type="entry name" value="RNA POLYMERASE-ASSOCIATED PROTEIN RTF1 HOMOLOG"/>
    <property type="match status" value="1"/>
</dbReference>
<feature type="compositionally biased region" description="Basic residues" evidence="5">
    <location>
        <begin position="16"/>
        <end position="30"/>
    </location>
</feature>
<feature type="compositionally biased region" description="Acidic residues" evidence="5">
    <location>
        <begin position="34"/>
        <end position="51"/>
    </location>
</feature>
<feature type="compositionally biased region" description="Basic and acidic residues" evidence="5">
    <location>
        <begin position="165"/>
        <end position="179"/>
    </location>
</feature>
<evidence type="ECO:0000256" key="1">
    <source>
        <dbReference type="ARBA" id="ARBA00004123"/>
    </source>
</evidence>
<feature type="region of interest" description="Disordered" evidence="5">
    <location>
        <begin position="1"/>
        <end position="88"/>
    </location>
</feature>
<gene>
    <name evidence="7" type="ORF">Rhopal_002021-T1</name>
</gene>
<keyword evidence="8" id="KW-1185">Reference proteome</keyword>
<dbReference type="GO" id="GO:0003677">
    <property type="term" value="F:DNA binding"/>
    <property type="evidence" value="ECO:0007669"/>
    <property type="project" value="InterPro"/>
</dbReference>
<proteinExistence type="predicted"/>
<comment type="caution">
    <text evidence="7">The sequence shown here is derived from an EMBL/GenBank/DDBJ whole genome shotgun (WGS) entry which is preliminary data.</text>
</comment>
<organism evidence="7 8">
    <name type="scientific">Rhodotorula paludigena</name>
    <dbReference type="NCBI Taxonomy" id="86838"/>
    <lineage>
        <taxon>Eukaryota</taxon>
        <taxon>Fungi</taxon>
        <taxon>Dikarya</taxon>
        <taxon>Basidiomycota</taxon>
        <taxon>Pucciniomycotina</taxon>
        <taxon>Microbotryomycetes</taxon>
        <taxon>Sporidiobolales</taxon>
        <taxon>Sporidiobolaceae</taxon>
        <taxon>Rhodotorula</taxon>
    </lineage>
</organism>
<dbReference type="InterPro" id="IPR036128">
    <property type="entry name" value="Plus3-like_sf"/>
</dbReference>
<protein>
    <recommendedName>
        <fullName evidence="6">Plus3 domain-containing protein</fullName>
    </recommendedName>
</protein>
<feature type="compositionally biased region" description="Low complexity" evidence="5">
    <location>
        <begin position="127"/>
        <end position="138"/>
    </location>
</feature>
<feature type="region of interest" description="Disordered" evidence="5">
    <location>
        <begin position="109"/>
        <end position="246"/>
    </location>
</feature>
<feature type="compositionally biased region" description="Low complexity" evidence="5">
    <location>
        <begin position="502"/>
        <end position="525"/>
    </location>
</feature>
<sequence length="546" mass="59746">MDFDEELLGLAGAGGSKRKSKASSKSNKRKRAEESDDGSASDMDMSSDSDAEPAQSRARRSGPKSSAKVDSDGEDNDNPYPVEGIYTDAAERARVQDLPELEREEFIANRQEQINERETRKQVAKLAARSGGAAAGGDSDVDDDDEEYEATRGTRSRKATGSSKTKAEGYEKLRKSRAEKGKKKEKKADDSDDEYEDEPRKSRRRKQSSDAESGSDMDESDEEDASRTRKAKSKKAGPEPASLAEMSHITVPRAKLAQMCAAPWFKDWVVGAFVRVVVGMNPEGRQYRLAEVTDITPAREPYRFENATSDISLVLTIGKDVRVFTMDQVSNAPCSDREYDRYIRTCRVADVDVPTSKRAGKIKNALAERTEYRLTEEDLAKKLAAKGPNFSGPGAKAKLRVLLTDARASGDEAKAQEYAEQLAKLEGPAQEDDRAKRINERNRASNREEIKRAEAKSQELRRKQADALARGETDVKVDPSARVKTMPRLNYDSRPHTPTPGTPNNGAAASANGAAAAAAAATGTPRAKGSKIELASQVQLDVDLDF</sequence>
<comment type="subcellular location">
    <subcellularLocation>
        <location evidence="1">Nucleus</location>
    </subcellularLocation>
</comment>
<feature type="compositionally biased region" description="Acidic residues" evidence="5">
    <location>
        <begin position="213"/>
        <end position="224"/>
    </location>
</feature>
<dbReference type="InterPro" id="IPR004343">
    <property type="entry name" value="Plus-3_dom"/>
</dbReference>
<evidence type="ECO:0000256" key="2">
    <source>
        <dbReference type="ARBA" id="ARBA00023015"/>
    </source>
</evidence>
<evidence type="ECO:0000256" key="5">
    <source>
        <dbReference type="SAM" id="MobiDB-lite"/>
    </source>
</evidence>
<dbReference type="SMART" id="SM00719">
    <property type="entry name" value="Plus3"/>
    <property type="match status" value="1"/>
</dbReference>
<dbReference type="AlphaFoldDB" id="A0AAV5GJ08"/>
<feature type="compositionally biased region" description="Acidic residues" evidence="5">
    <location>
        <begin position="139"/>
        <end position="148"/>
    </location>
</feature>
<evidence type="ECO:0000313" key="7">
    <source>
        <dbReference type="EMBL" id="GJN89047.1"/>
    </source>
</evidence>
<feature type="compositionally biased region" description="Basic and acidic residues" evidence="5">
    <location>
        <begin position="431"/>
        <end position="481"/>
    </location>
</feature>
<dbReference type="EMBL" id="BQKY01000004">
    <property type="protein sequence ID" value="GJN89047.1"/>
    <property type="molecule type" value="Genomic_DNA"/>
</dbReference>
<keyword evidence="2" id="KW-0805">Transcription regulation</keyword>
<evidence type="ECO:0000256" key="3">
    <source>
        <dbReference type="ARBA" id="ARBA00023163"/>
    </source>
</evidence>
<keyword evidence="3" id="KW-0804">Transcription</keyword>
<dbReference type="Pfam" id="PF03126">
    <property type="entry name" value="Plus-3"/>
    <property type="match status" value="1"/>
</dbReference>